<dbReference type="Gene3D" id="1.10.490.10">
    <property type="entry name" value="Globins"/>
    <property type="match status" value="2"/>
</dbReference>
<gene>
    <name evidence="2" type="ORF">FOZ60_000864</name>
</gene>
<dbReference type="OrthoDB" id="10275185at2759"/>
<sequence>MVMKLFPDGLVDRVGGCGPFEAVAKRFYEISFADPILSVLYEDKNEPHYLMFCRWFFNQLGLTDEMDKRGGTKLINAMHRKAQNCPLRADAPKEAGYVGAGFTKAQRNRWIWAQLKACEEFNLPKDFVRDYIHGLCVFMSVYGPFVDSRVEDGPQTGKCPMSMIAKRTPEQVEMAKVHPNIMGLFITVLPITMVMKLFPDDLIDRAGGKENFLAVVKRFYEMSFEDPILGVLYEDKEEPHYKMFSRWVFTAVGLDDEMTKRGGTKMINSMHKKAQHSKHRAGAPKEAGYVGAGFTKEQRNRWLRTQMKACEEFNAPRHFIEPYIHGLCVFMAVYGPFTECRNEQGPQDGQCPAHLFRQRRASEITLSSLPPQIPGFDLPSIREDATSEEESSDEEE</sequence>
<dbReference type="SUPFAM" id="SSF46458">
    <property type="entry name" value="Globin-like"/>
    <property type="match status" value="1"/>
</dbReference>
<dbReference type="Proteomes" id="UP000541610">
    <property type="component" value="Unassembled WGS sequence"/>
</dbReference>
<dbReference type="InterPro" id="IPR012292">
    <property type="entry name" value="Globin/Proto"/>
</dbReference>
<evidence type="ECO:0000256" key="1">
    <source>
        <dbReference type="SAM" id="MobiDB-lite"/>
    </source>
</evidence>
<proteinExistence type="predicted"/>
<feature type="region of interest" description="Disordered" evidence="1">
    <location>
        <begin position="366"/>
        <end position="396"/>
    </location>
</feature>
<dbReference type="GO" id="GO:0020037">
    <property type="term" value="F:heme binding"/>
    <property type="evidence" value="ECO:0007669"/>
    <property type="project" value="InterPro"/>
</dbReference>
<reference evidence="2 3" key="1">
    <citation type="submission" date="2020-04" db="EMBL/GenBank/DDBJ databases">
        <title>Perkinsus olseni comparative genomics.</title>
        <authorList>
            <person name="Bogema D.R."/>
        </authorList>
    </citation>
    <scope>NUCLEOTIDE SEQUENCE [LARGE SCALE GENOMIC DNA]</scope>
    <source>
        <strain evidence="2">00978-12</strain>
    </source>
</reference>
<evidence type="ECO:0000313" key="3">
    <source>
        <dbReference type="Proteomes" id="UP000541610"/>
    </source>
</evidence>
<organism evidence="2 3">
    <name type="scientific">Perkinsus olseni</name>
    <name type="common">Perkinsus atlanticus</name>
    <dbReference type="NCBI Taxonomy" id="32597"/>
    <lineage>
        <taxon>Eukaryota</taxon>
        <taxon>Sar</taxon>
        <taxon>Alveolata</taxon>
        <taxon>Perkinsozoa</taxon>
        <taxon>Perkinsea</taxon>
        <taxon>Perkinsida</taxon>
        <taxon>Perkinsidae</taxon>
        <taxon>Perkinsus</taxon>
    </lineage>
</organism>
<protein>
    <submittedName>
        <fullName evidence="2">Uncharacterized protein</fullName>
    </submittedName>
</protein>
<dbReference type="AlphaFoldDB" id="A0A7J6PKG0"/>
<dbReference type="EMBL" id="JABANP010000011">
    <property type="protein sequence ID" value="KAF4696407.1"/>
    <property type="molecule type" value="Genomic_DNA"/>
</dbReference>
<accession>A0A7J6PKG0</accession>
<comment type="caution">
    <text evidence="2">The sequence shown here is derived from an EMBL/GenBank/DDBJ whole genome shotgun (WGS) entry which is preliminary data.</text>
</comment>
<name>A0A7J6PKG0_PEROL</name>
<dbReference type="InterPro" id="IPR009050">
    <property type="entry name" value="Globin-like_sf"/>
</dbReference>
<dbReference type="GO" id="GO:0019825">
    <property type="term" value="F:oxygen binding"/>
    <property type="evidence" value="ECO:0007669"/>
    <property type="project" value="InterPro"/>
</dbReference>
<feature type="compositionally biased region" description="Acidic residues" evidence="1">
    <location>
        <begin position="386"/>
        <end position="396"/>
    </location>
</feature>
<evidence type="ECO:0000313" key="2">
    <source>
        <dbReference type="EMBL" id="KAF4696407.1"/>
    </source>
</evidence>